<evidence type="ECO:0000313" key="7">
    <source>
        <dbReference type="Proteomes" id="UP000261380"/>
    </source>
</evidence>
<dbReference type="InterPro" id="IPR036388">
    <property type="entry name" value="WH-like_DNA-bd_sf"/>
</dbReference>
<dbReference type="SUPFAM" id="SSF46785">
    <property type="entry name" value="Winged helix' DNA-binding domain"/>
    <property type="match status" value="1"/>
</dbReference>
<evidence type="ECO:0000256" key="3">
    <source>
        <dbReference type="PROSITE-ProRule" id="PRU00332"/>
    </source>
</evidence>
<feature type="compositionally biased region" description="Low complexity" evidence="4">
    <location>
        <begin position="52"/>
        <end position="68"/>
    </location>
</feature>
<sequence length="890" mass="100701">MATQVEALLPGNPLAKAEEHGKVIRGEPVEVGEEEEEEEQQRAKRQRGAADSSAEMGGTTGGEEQTSTRAAELLEDGCGSEDKPGEEGVKGRKEFTDAPPPKVNPWTKKMNAVTVVSVNGQPHSGRYRSSTGLVGDFGDTNSWPTPGEIATKDMQVARAGVKGRAPPPVSAGHHDYHYGYKAFDGKDAPYGQKFGSSVTYYYDNLSNSELYAADQELLKDYIKRQIEYYFSLENLQRDFFLRRKMDADGFLPVGLIAGFHRVQALTTDVSLILEALKDSKEVEVIDMKIRRKDDPGRWPLPGLMAPNHTDFSQLINCPEFVPRQMAEEFRGSSRSSTPVHQQTKPDGDVSNLKTMPKGLSASLPDLDSESWIEVKKRPRPSPARPKDGAEPDEPEELDFMFDEEMEQMDGRRNTFTDWSDEDSDCELDDHDVNKILIVTQTPPYLRKHPGGDRTGHHTSRAKLTSELAKVINDGLFYYEQDLWDDKYEPEYATIKQEVENFKKVHLISREQFDCLTPEPPVDPNQEVPPGPPRPQQIPTDALANKLFGVPDPSSMARSLPTTVPESPNYRSARTPRTPRTPHRKDAAMTPRFYPVVKESRPVDAKTPRKRKTRHSSNPPLECHVGWVMDSREHRSRTASVSPSEGTPALGGVGCTPQSLPKFQHPSHELLKENGFTQHVYHKYRRRCLNERKRLGIGQSQEMNTLFRFWSFFLRDHFNRKMYEEFRQLVVEDGKEGYRYGLECLFRYYSYGLERKFRPDIFKDFQEETMKDYEAGQLYGLEKFWAFLKYSKSKNLEIEPKLQQCLSKFKRLEDFRIDPPMDDGGRRRHPSSGDGRRRHPSQPSSRPHSQAGAVAPPTPVAASAGSSAKDVAKPANQNQRAAAEPDAKTLK</sequence>
<feature type="compositionally biased region" description="Basic residues" evidence="4">
    <location>
        <begin position="825"/>
        <end position="839"/>
    </location>
</feature>
<dbReference type="PROSITE" id="PS50961">
    <property type="entry name" value="HTH_LA"/>
    <property type="match status" value="1"/>
</dbReference>
<feature type="compositionally biased region" description="Basic and acidic residues" evidence="4">
    <location>
        <begin position="815"/>
        <end position="824"/>
    </location>
</feature>
<dbReference type="Ensembl" id="ENSXCOT00000005201.1">
    <property type="protein sequence ID" value="ENSXCOP00000005140.1"/>
    <property type="gene ID" value="ENSXCOG00000004022.1"/>
</dbReference>
<reference evidence="6" key="1">
    <citation type="submission" date="2025-08" db="UniProtKB">
        <authorList>
            <consortium name="Ensembl"/>
        </authorList>
    </citation>
    <scope>IDENTIFICATION</scope>
</reference>
<feature type="compositionally biased region" description="Acidic residues" evidence="4">
    <location>
        <begin position="30"/>
        <end position="39"/>
    </location>
</feature>
<feature type="compositionally biased region" description="Pro residues" evidence="4">
    <location>
        <begin position="517"/>
        <end position="534"/>
    </location>
</feature>
<dbReference type="GO" id="GO:0000339">
    <property type="term" value="F:RNA cap binding"/>
    <property type="evidence" value="ECO:0007669"/>
    <property type="project" value="InterPro"/>
</dbReference>
<feature type="compositionally biased region" description="Polar residues" evidence="4">
    <location>
        <begin position="332"/>
        <end position="344"/>
    </location>
</feature>
<feature type="compositionally biased region" description="Polar residues" evidence="4">
    <location>
        <begin position="555"/>
        <end position="571"/>
    </location>
</feature>
<protein>
    <recommendedName>
        <fullName evidence="5">HTH La-type RNA-binding domain-containing protein</fullName>
    </recommendedName>
</protein>
<reference evidence="6" key="2">
    <citation type="submission" date="2025-09" db="UniProtKB">
        <authorList>
            <consortium name="Ensembl"/>
        </authorList>
    </citation>
    <scope>IDENTIFICATION</scope>
</reference>
<dbReference type="SMART" id="SM00715">
    <property type="entry name" value="LA"/>
    <property type="match status" value="1"/>
</dbReference>
<dbReference type="Pfam" id="PF21071">
    <property type="entry name" value="LARP1_HEAT"/>
    <property type="match status" value="1"/>
</dbReference>
<dbReference type="Proteomes" id="UP000261380">
    <property type="component" value="Unplaced"/>
</dbReference>
<feature type="region of interest" description="Disordered" evidence="4">
    <location>
        <begin position="599"/>
        <end position="622"/>
    </location>
</feature>
<evidence type="ECO:0000259" key="5">
    <source>
        <dbReference type="PROSITE" id="PS50961"/>
    </source>
</evidence>
<accession>A0A3B5L427</accession>
<dbReference type="AlphaFoldDB" id="A0A3B5L427"/>
<dbReference type="SMART" id="SM00684">
    <property type="entry name" value="DM15"/>
    <property type="match status" value="3"/>
</dbReference>
<dbReference type="GO" id="GO:0048255">
    <property type="term" value="P:mRNA stabilization"/>
    <property type="evidence" value="ECO:0007669"/>
    <property type="project" value="InterPro"/>
</dbReference>
<dbReference type="Gene3D" id="1.10.10.10">
    <property type="entry name" value="Winged helix-like DNA-binding domain superfamily/Winged helix DNA-binding domain"/>
    <property type="match status" value="1"/>
</dbReference>
<name>A0A3B5L427_9TELE</name>
<feature type="domain" description="HTH La-type RNA-binding" evidence="5">
    <location>
        <begin position="212"/>
        <end position="302"/>
    </location>
</feature>
<dbReference type="InterPro" id="IPR036390">
    <property type="entry name" value="WH_DNA-bd_sf"/>
</dbReference>
<dbReference type="STRING" id="32473.ENSXCOP00000005140"/>
<feature type="region of interest" description="Disordered" evidence="4">
    <location>
        <begin position="815"/>
        <end position="890"/>
    </location>
</feature>
<dbReference type="InterPro" id="IPR006630">
    <property type="entry name" value="La_HTH"/>
</dbReference>
<feature type="region of interest" description="Disordered" evidence="4">
    <location>
        <begin position="1"/>
        <end position="106"/>
    </location>
</feature>
<evidence type="ECO:0000313" key="6">
    <source>
        <dbReference type="Ensembl" id="ENSXCOP00000005140.1"/>
    </source>
</evidence>
<evidence type="ECO:0000256" key="1">
    <source>
        <dbReference type="ARBA" id="ARBA00022884"/>
    </source>
</evidence>
<dbReference type="FunFam" id="1.10.10.10:FF:000131">
    <property type="entry name" value="la-related protein 1B isoform X2"/>
    <property type="match status" value="1"/>
</dbReference>
<keyword evidence="1 3" id="KW-0694">RNA-binding</keyword>
<dbReference type="GO" id="GO:0010494">
    <property type="term" value="C:cytoplasmic stress granule"/>
    <property type="evidence" value="ECO:0007669"/>
    <property type="project" value="TreeGrafter"/>
</dbReference>
<dbReference type="GO" id="GO:0005829">
    <property type="term" value="C:cytosol"/>
    <property type="evidence" value="ECO:0007669"/>
    <property type="project" value="TreeGrafter"/>
</dbReference>
<keyword evidence="7" id="KW-1185">Reference proteome</keyword>
<evidence type="ECO:0000256" key="4">
    <source>
        <dbReference type="SAM" id="MobiDB-lite"/>
    </source>
</evidence>
<feature type="region of interest" description="Disordered" evidence="4">
    <location>
        <begin position="327"/>
        <end position="394"/>
    </location>
</feature>
<dbReference type="GO" id="GO:0045727">
    <property type="term" value="P:positive regulation of translation"/>
    <property type="evidence" value="ECO:0007669"/>
    <property type="project" value="TreeGrafter"/>
</dbReference>
<dbReference type="CDD" id="cd08034">
    <property type="entry name" value="LARP_1_2"/>
    <property type="match status" value="1"/>
</dbReference>
<dbReference type="InterPro" id="IPR006607">
    <property type="entry name" value="DM15"/>
</dbReference>
<feature type="region of interest" description="Disordered" evidence="4">
    <location>
        <begin position="554"/>
        <end position="585"/>
    </location>
</feature>
<feature type="compositionally biased region" description="Basic and acidic residues" evidence="4">
    <location>
        <begin position="80"/>
        <end position="96"/>
    </location>
</feature>
<dbReference type="GeneTree" id="ENSGT00940000159577"/>
<dbReference type="PANTHER" id="PTHR22792:SF51">
    <property type="entry name" value="LA-RELATED PROTEIN 1"/>
    <property type="match status" value="1"/>
</dbReference>
<organism evidence="6 7">
    <name type="scientific">Xiphophorus couchianus</name>
    <name type="common">Monterrey platyfish</name>
    <dbReference type="NCBI Taxonomy" id="32473"/>
    <lineage>
        <taxon>Eukaryota</taxon>
        <taxon>Metazoa</taxon>
        <taxon>Chordata</taxon>
        <taxon>Craniata</taxon>
        <taxon>Vertebrata</taxon>
        <taxon>Euteleostomi</taxon>
        <taxon>Actinopterygii</taxon>
        <taxon>Neopterygii</taxon>
        <taxon>Teleostei</taxon>
        <taxon>Neoteleostei</taxon>
        <taxon>Acanthomorphata</taxon>
        <taxon>Ovalentaria</taxon>
        <taxon>Atherinomorphae</taxon>
        <taxon>Cyprinodontiformes</taxon>
        <taxon>Poeciliidae</taxon>
        <taxon>Poeciliinae</taxon>
        <taxon>Xiphophorus</taxon>
    </lineage>
</organism>
<feature type="region of interest" description="Disordered" evidence="4">
    <location>
        <begin position="515"/>
        <end position="534"/>
    </location>
</feature>
<feature type="region of interest" description="Disordered" evidence="4">
    <location>
        <begin position="127"/>
        <end position="147"/>
    </location>
</feature>
<evidence type="ECO:0000256" key="2">
    <source>
        <dbReference type="ARBA" id="ARBA00061352"/>
    </source>
</evidence>
<dbReference type="InterPro" id="IPR045180">
    <property type="entry name" value="La_dom_prot"/>
</dbReference>
<proteinExistence type="inferred from homology"/>
<dbReference type="PANTHER" id="PTHR22792">
    <property type="entry name" value="LUPUS LA PROTEIN-RELATED"/>
    <property type="match status" value="1"/>
</dbReference>
<feature type="compositionally biased region" description="Basic and acidic residues" evidence="4">
    <location>
        <begin position="16"/>
        <end position="28"/>
    </location>
</feature>
<comment type="similarity">
    <text evidence="2">Belongs to the LARP family.</text>
</comment>
<feature type="compositionally biased region" description="Low complexity" evidence="4">
    <location>
        <begin position="840"/>
        <end position="867"/>
    </location>
</feature>
<dbReference type="Pfam" id="PF05383">
    <property type="entry name" value="La"/>
    <property type="match status" value="1"/>
</dbReference>